<evidence type="ECO:0000256" key="2">
    <source>
        <dbReference type="ARBA" id="ARBA00022801"/>
    </source>
</evidence>
<dbReference type="RefSeq" id="WP_413267607.1">
    <property type="nucleotide sequence ID" value="NZ_JBHFNR010000273.1"/>
</dbReference>
<dbReference type="InterPro" id="IPR050955">
    <property type="entry name" value="Plant_Biomass_Hydrol_Est"/>
</dbReference>
<name>A0ABV4Y2Q6_9CYAN</name>
<protein>
    <submittedName>
        <fullName evidence="4">Alpha/beta hydrolase</fullName>
    </submittedName>
</protein>
<evidence type="ECO:0000256" key="1">
    <source>
        <dbReference type="ARBA" id="ARBA00022729"/>
    </source>
</evidence>
<dbReference type="PANTHER" id="PTHR43037">
    <property type="entry name" value="UNNAMED PRODUCT-RELATED"/>
    <property type="match status" value="1"/>
</dbReference>
<dbReference type="Pfam" id="PF02230">
    <property type="entry name" value="Abhydrolase_2"/>
    <property type="match status" value="1"/>
</dbReference>
<dbReference type="InterPro" id="IPR003140">
    <property type="entry name" value="PLipase/COase/thioEstase"/>
</dbReference>
<proteinExistence type="predicted"/>
<evidence type="ECO:0000313" key="5">
    <source>
        <dbReference type="Proteomes" id="UP001576784"/>
    </source>
</evidence>
<organism evidence="4 5">
    <name type="scientific">Floridaenema flaviceps BLCC-F50</name>
    <dbReference type="NCBI Taxonomy" id="3153642"/>
    <lineage>
        <taxon>Bacteria</taxon>
        <taxon>Bacillati</taxon>
        <taxon>Cyanobacteriota</taxon>
        <taxon>Cyanophyceae</taxon>
        <taxon>Oscillatoriophycideae</taxon>
        <taxon>Aerosakkonematales</taxon>
        <taxon>Aerosakkonemataceae</taxon>
        <taxon>Floridanema</taxon>
        <taxon>Floridanema flaviceps</taxon>
    </lineage>
</organism>
<keyword evidence="1" id="KW-0732">Signal</keyword>
<dbReference type="GO" id="GO:0016787">
    <property type="term" value="F:hydrolase activity"/>
    <property type="evidence" value="ECO:0007669"/>
    <property type="project" value="UniProtKB-KW"/>
</dbReference>
<dbReference type="EMBL" id="JBHFNR010000273">
    <property type="protein sequence ID" value="MFB2898002.1"/>
    <property type="molecule type" value="Genomic_DNA"/>
</dbReference>
<evidence type="ECO:0000313" key="4">
    <source>
        <dbReference type="EMBL" id="MFB2898002.1"/>
    </source>
</evidence>
<feature type="domain" description="Phospholipase/carboxylesterase/thioesterase" evidence="3">
    <location>
        <begin position="109"/>
        <end position="217"/>
    </location>
</feature>
<comment type="caution">
    <text evidence="4">The sequence shown here is derived from an EMBL/GenBank/DDBJ whole genome shotgun (WGS) entry which is preliminary data.</text>
</comment>
<evidence type="ECO:0000259" key="3">
    <source>
        <dbReference type="Pfam" id="PF02230"/>
    </source>
</evidence>
<keyword evidence="2 4" id="KW-0378">Hydrolase</keyword>
<dbReference type="Proteomes" id="UP001576784">
    <property type="component" value="Unassembled WGS sequence"/>
</dbReference>
<keyword evidence="5" id="KW-1185">Reference proteome</keyword>
<accession>A0ABV4Y2Q6</accession>
<sequence length="237" mass="26126">MIWNQRRVQSKQPASLGLLLAQPKEPTTTAKIGLQPLGLDSDRDGFLYVPTSYRASHPAPLVLMLHGAGGKAQYGIAPFQPFADAAGLVLLAVDSRLQTWDVIMSRYGSDIQFIDRALAYTFDRCAIDPTRIAIEGFSDGASYALSVGISNGNLFSHIIAFSPGFMAPAAQNGSPNIFISHGKRDNVLLIERCSRKIVPQLQQADYQVLYREFDDGHIIPEPIIREALKWFMKTASF</sequence>
<dbReference type="InterPro" id="IPR029058">
    <property type="entry name" value="AB_hydrolase_fold"/>
</dbReference>
<gene>
    <name evidence="4" type="ORF">ACE1CI_34235</name>
</gene>
<dbReference type="Gene3D" id="3.40.50.1820">
    <property type="entry name" value="alpha/beta hydrolase"/>
    <property type="match status" value="1"/>
</dbReference>
<dbReference type="PANTHER" id="PTHR43037:SF5">
    <property type="entry name" value="FERULOYL ESTERASE"/>
    <property type="match status" value="1"/>
</dbReference>
<dbReference type="SUPFAM" id="SSF53474">
    <property type="entry name" value="alpha/beta-Hydrolases"/>
    <property type="match status" value="1"/>
</dbReference>
<reference evidence="4 5" key="1">
    <citation type="submission" date="2024-09" db="EMBL/GenBank/DDBJ databases">
        <title>Floridaenema gen nov. (Aerosakkonemataceae, Aerosakkonematales ord. nov., Cyanobacteria) from benthic tropical and subtropical fresh waters, with the description of four new species.</title>
        <authorList>
            <person name="Moretto J.A."/>
            <person name="Berthold D.E."/>
            <person name="Lefler F.W."/>
            <person name="Huang I.-S."/>
            <person name="Laughinghouse H. IV."/>
        </authorList>
    </citation>
    <scope>NUCLEOTIDE SEQUENCE [LARGE SCALE GENOMIC DNA]</scope>
    <source>
        <strain evidence="4 5">BLCC-F50</strain>
    </source>
</reference>